<dbReference type="OMA" id="MKLNPYF"/>
<feature type="domain" description="HMW1" evidence="6">
    <location>
        <begin position="155"/>
        <end position="242"/>
    </location>
</feature>
<organism evidence="7 8">
    <name type="scientific">Haemophilus ducreyi</name>
    <dbReference type="NCBI Taxonomy" id="730"/>
    <lineage>
        <taxon>Bacteria</taxon>
        <taxon>Pseudomonadati</taxon>
        <taxon>Pseudomonadota</taxon>
        <taxon>Gammaproteobacteria</taxon>
        <taxon>Pasteurellales</taxon>
        <taxon>Pasteurellaceae</taxon>
        <taxon>Haemophilus</taxon>
    </lineage>
</organism>
<dbReference type="PANTHER" id="PTHR44835:SF1">
    <property type="entry name" value="PROTEIN O-GLCNAC TRANSFERASE"/>
    <property type="match status" value="1"/>
</dbReference>
<reference evidence="7 8" key="1">
    <citation type="journal article" date="2015" name="PLoS Negl. Trop. Dis.">
        <title>Haemophilus ducreyi Cutaneous Ulcer Strains Are Nearly Identical to Class I Genital Ulcer Strains.</title>
        <authorList>
            <person name="Gangaiah D."/>
            <person name="Webb K.M."/>
            <person name="Humphreys T.L."/>
            <person name="Fortney K.R."/>
            <person name="Toh E."/>
            <person name="Tai A."/>
            <person name="Katz S.S."/>
            <person name="Pillay A."/>
            <person name="Chen C.Y."/>
            <person name="Roberts S.A."/>
            <person name="Munson R.S.Jr."/>
            <person name="Spinola S.M."/>
        </authorList>
    </citation>
    <scope>NUCLEOTIDE SEQUENCE [LARGE SCALE GENOMIC DNA]</scope>
    <source>
        <strain evidence="8">CLU2</strain>
    </source>
</reference>
<protein>
    <submittedName>
        <fullName evidence="7">Adhesin</fullName>
    </submittedName>
</protein>
<dbReference type="InterPro" id="IPR051939">
    <property type="entry name" value="Glycosyltr_41/O-GlcNAc_trsf"/>
</dbReference>
<evidence type="ECO:0000313" key="8">
    <source>
        <dbReference type="Proteomes" id="UP000060132"/>
    </source>
</evidence>
<evidence type="ECO:0000313" key="7">
    <source>
        <dbReference type="EMBL" id="AKO32918.1"/>
    </source>
</evidence>
<dbReference type="RefSeq" id="WP_010945652.1">
    <property type="nucleotide sequence ID" value="NZ_CP011218.1"/>
</dbReference>
<dbReference type="InterPro" id="IPR040542">
    <property type="entry name" value="HMW1_D2"/>
</dbReference>
<feature type="region of interest" description="Disordered" evidence="4">
    <location>
        <begin position="623"/>
        <end position="654"/>
    </location>
</feature>
<feature type="compositionally biased region" description="Basic residues" evidence="4">
    <location>
        <begin position="642"/>
        <end position="654"/>
    </location>
</feature>
<dbReference type="GO" id="GO:0016757">
    <property type="term" value="F:glycosyltransferase activity"/>
    <property type="evidence" value="ECO:0007669"/>
    <property type="project" value="UniProtKB-KW"/>
</dbReference>
<evidence type="ECO:0000259" key="6">
    <source>
        <dbReference type="Pfam" id="PF18254"/>
    </source>
</evidence>
<dbReference type="PANTHER" id="PTHR44835">
    <property type="entry name" value="UDP-N-ACETYLGLUCOSAMINE--PEPTIDE N-ACETYLGLUCOSAMINYLTRANSFERASE SPINDLY-RELATED"/>
    <property type="match status" value="1"/>
</dbReference>
<dbReference type="Proteomes" id="UP000060132">
    <property type="component" value="Chromosome"/>
</dbReference>
<dbReference type="AlphaFoldDB" id="A0AAC8UD98"/>
<dbReference type="Pfam" id="PF18254">
    <property type="entry name" value="HMw1_D2"/>
    <property type="match status" value="1"/>
</dbReference>
<dbReference type="SMR" id="A0AAC8UD98"/>
<gene>
    <name evidence="7" type="ORF">RZ57_07395</name>
</gene>
<feature type="domain" description="HMW1C N-terminal" evidence="5">
    <location>
        <begin position="7"/>
        <end position="148"/>
    </location>
</feature>
<dbReference type="EMBL" id="CP011219">
    <property type="protein sequence ID" value="AKO32918.1"/>
    <property type="molecule type" value="Genomic_DNA"/>
</dbReference>
<dbReference type="Pfam" id="PF18071">
    <property type="entry name" value="HMW1C_N"/>
    <property type="match status" value="1"/>
</dbReference>
<dbReference type="InterPro" id="IPR041109">
    <property type="entry name" value="HMW1C_N"/>
</dbReference>
<evidence type="ECO:0000256" key="1">
    <source>
        <dbReference type="ARBA" id="ARBA00004922"/>
    </source>
</evidence>
<name>A0AAC8UD98_HAEDC</name>
<keyword evidence="3" id="KW-0808">Transferase</keyword>
<dbReference type="Gene3D" id="3.40.50.2000">
    <property type="entry name" value="Glycogen Phosphorylase B"/>
    <property type="match status" value="1"/>
</dbReference>
<keyword evidence="2" id="KW-0328">Glycosyltransferase</keyword>
<accession>A0AAC8UD98</accession>
<comment type="pathway">
    <text evidence="1">Protein modification; protein glycosylation.</text>
</comment>
<proteinExistence type="predicted"/>
<dbReference type="Gene3D" id="3.40.50.11380">
    <property type="match status" value="1"/>
</dbReference>
<evidence type="ECO:0000256" key="2">
    <source>
        <dbReference type="ARBA" id="ARBA00022676"/>
    </source>
</evidence>
<sequence length="654" mass="73717">MELHSPSLEKFEAAVIEKDYELACTELLAILDKLDNNFGTLQDIEFAYPPQLEDLEQDKVVYFCTRMATVITTLFTDVEFAISSAGAQRFLVFQRWLSFIFASSPFINADHILQSYNCNPDRDIEDDIHLAATKEALIKFCVMYLPESNLKLNLDAAWNVDPELCASLCFALQSPRFLGTVAAYSKRSAILQWFPEHLAQLANLDNIPSAISHDVYMHCSYDIAENKHAVKKALNQVIRRHVVNEYGWQDRDTTRIGYRNDKPVMVVLLEHFHSAHSIYRTHSTSMIAAREHFYLIGLGSKAVDANGQAVFDEFHLLEDDNMKDKLDHIRSICEQNGAAILYMPSVGMDLSTIFVSNTRLAPIQVIALGHPATTYSEFIDYVIVEEDYIGSEACFSETLLPLPKDALPYVPSALAPEKVEYLLRENPEVVNIGIAATTMKLNPYFLDALKVIRDRAKVKIHFHFALGQSTGVTHPHIARFIKSYLGDSATAYPHAPYHQYLTVLHNCDMMLNPFPFGNTNGIIDMVTLGLVGICKTGDEVHEHIDEGLFKRLGLPEWLIADTVDEYIECALRLAENHTERLALRRHIIENNGLATLFTGDPSPMGSVLLAKLNEWREQQKTVAPLKKTKKVAKKATETNKSVTKKPVAKKKRSS</sequence>
<evidence type="ECO:0000256" key="3">
    <source>
        <dbReference type="ARBA" id="ARBA00022679"/>
    </source>
</evidence>
<evidence type="ECO:0000256" key="4">
    <source>
        <dbReference type="SAM" id="MobiDB-lite"/>
    </source>
</evidence>
<evidence type="ECO:0000259" key="5">
    <source>
        <dbReference type="Pfam" id="PF18071"/>
    </source>
</evidence>